<evidence type="ECO:0000256" key="4">
    <source>
        <dbReference type="PROSITE-ProRule" id="PRU00175"/>
    </source>
</evidence>
<evidence type="ECO:0000256" key="2">
    <source>
        <dbReference type="ARBA" id="ARBA00022771"/>
    </source>
</evidence>
<feature type="transmembrane region" description="Helical" evidence="5">
    <location>
        <begin position="74"/>
        <end position="97"/>
    </location>
</feature>
<dbReference type="Proteomes" id="UP000187209">
    <property type="component" value="Unassembled WGS sequence"/>
</dbReference>
<keyword evidence="5" id="KW-0812">Transmembrane</keyword>
<dbReference type="SMART" id="SM00184">
    <property type="entry name" value="RING"/>
    <property type="match status" value="1"/>
</dbReference>
<protein>
    <recommendedName>
        <fullName evidence="6">RING-type domain-containing protein</fullName>
    </recommendedName>
</protein>
<evidence type="ECO:0000313" key="8">
    <source>
        <dbReference type="Proteomes" id="UP000187209"/>
    </source>
</evidence>
<dbReference type="OrthoDB" id="378752at2759"/>
<keyword evidence="5" id="KW-1133">Transmembrane helix</keyword>
<dbReference type="Gene3D" id="3.30.40.10">
    <property type="entry name" value="Zinc/RING finger domain, C3HC4 (zinc finger)"/>
    <property type="match status" value="1"/>
</dbReference>
<comment type="caution">
    <text evidence="7">The sequence shown here is derived from an EMBL/GenBank/DDBJ whole genome shotgun (WGS) entry which is preliminary data.</text>
</comment>
<dbReference type="AlphaFoldDB" id="A0A1R2BA52"/>
<dbReference type="GO" id="GO:0008270">
    <property type="term" value="F:zinc ion binding"/>
    <property type="evidence" value="ECO:0007669"/>
    <property type="project" value="UniProtKB-KW"/>
</dbReference>
<feature type="transmembrane region" description="Helical" evidence="5">
    <location>
        <begin position="46"/>
        <end position="67"/>
    </location>
</feature>
<keyword evidence="5" id="KW-0472">Membrane</keyword>
<feature type="transmembrane region" description="Helical" evidence="5">
    <location>
        <begin position="21"/>
        <end position="40"/>
    </location>
</feature>
<dbReference type="PANTHER" id="PTHR45798">
    <property type="entry name" value="RING-H2 FINGER PROTEIN ATL61-RELATED-RELATED"/>
    <property type="match status" value="1"/>
</dbReference>
<feature type="domain" description="RING-type" evidence="6">
    <location>
        <begin position="183"/>
        <end position="223"/>
    </location>
</feature>
<dbReference type="SUPFAM" id="SSF57850">
    <property type="entry name" value="RING/U-box"/>
    <property type="match status" value="1"/>
</dbReference>
<organism evidence="7 8">
    <name type="scientific">Stentor coeruleus</name>
    <dbReference type="NCBI Taxonomy" id="5963"/>
    <lineage>
        <taxon>Eukaryota</taxon>
        <taxon>Sar</taxon>
        <taxon>Alveolata</taxon>
        <taxon>Ciliophora</taxon>
        <taxon>Postciliodesmatophora</taxon>
        <taxon>Heterotrichea</taxon>
        <taxon>Heterotrichida</taxon>
        <taxon>Stentoridae</taxon>
        <taxon>Stentor</taxon>
    </lineage>
</organism>
<keyword evidence="2 4" id="KW-0863">Zinc-finger</keyword>
<gene>
    <name evidence="7" type="ORF">SteCoe_27644</name>
</gene>
<evidence type="ECO:0000256" key="5">
    <source>
        <dbReference type="SAM" id="Phobius"/>
    </source>
</evidence>
<evidence type="ECO:0000313" key="7">
    <source>
        <dbReference type="EMBL" id="OMJ73627.1"/>
    </source>
</evidence>
<dbReference type="EMBL" id="MPUH01000808">
    <property type="protein sequence ID" value="OMJ73627.1"/>
    <property type="molecule type" value="Genomic_DNA"/>
</dbReference>
<keyword evidence="3" id="KW-0862">Zinc</keyword>
<accession>A0A1R2BA52</accession>
<dbReference type="InterPro" id="IPR013083">
    <property type="entry name" value="Znf_RING/FYVE/PHD"/>
</dbReference>
<keyword evidence="8" id="KW-1185">Reference proteome</keyword>
<dbReference type="InterPro" id="IPR001841">
    <property type="entry name" value="Znf_RING"/>
</dbReference>
<proteinExistence type="predicted"/>
<name>A0A1R2BA52_9CILI</name>
<dbReference type="PROSITE" id="PS50089">
    <property type="entry name" value="ZF_RING_2"/>
    <property type="match status" value="1"/>
</dbReference>
<dbReference type="PANTHER" id="PTHR45798:SF97">
    <property type="entry name" value="ALCOHOL-SENSITIVE RING FINGER PROTEIN 1"/>
    <property type="match status" value="1"/>
</dbReference>
<evidence type="ECO:0000256" key="3">
    <source>
        <dbReference type="ARBA" id="ARBA00022833"/>
    </source>
</evidence>
<feature type="transmembrane region" description="Helical" evidence="5">
    <location>
        <begin position="117"/>
        <end position="144"/>
    </location>
</feature>
<evidence type="ECO:0000259" key="6">
    <source>
        <dbReference type="PROSITE" id="PS50089"/>
    </source>
</evidence>
<dbReference type="Pfam" id="PF13639">
    <property type="entry name" value="zf-RING_2"/>
    <property type="match status" value="1"/>
</dbReference>
<reference evidence="7 8" key="1">
    <citation type="submission" date="2016-11" db="EMBL/GenBank/DDBJ databases">
        <title>The macronuclear genome of Stentor coeruleus: a giant cell with tiny introns.</title>
        <authorList>
            <person name="Slabodnick M."/>
            <person name="Ruby J.G."/>
            <person name="Reiff S.B."/>
            <person name="Swart E.C."/>
            <person name="Gosai S."/>
            <person name="Prabakaran S."/>
            <person name="Witkowska E."/>
            <person name="Larue G.E."/>
            <person name="Fisher S."/>
            <person name="Freeman R.M."/>
            <person name="Gunawardena J."/>
            <person name="Chu W."/>
            <person name="Stover N.A."/>
            <person name="Gregory B.D."/>
            <person name="Nowacki M."/>
            <person name="Derisi J."/>
            <person name="Roy S.W."/>
            <person name="Marshall W.F."/>
            <person name="Sood P."/>
        </authorList>
    </citation>
    <scope>NUCLEOTIDE SEQUENCE [LARGE SCALE GENOMIC DNA]</scope>
    <source>
        <strain evidence="7">WM001</strain>
    </source>
</reference>
<sequence length="231" mass="26689">MNQTQDLRRNFSYSKSYQLIYSIYTLLKLSTIITLIILVNRCSSVLNVYLILYCATEGYELLFMLLLIAHRYCFLLAGSSFLISIGQASYECFRFIITIAMTVELCKNSECINKAQGIIGIILVTLGYFKYIVVLIMISFYCVYFRSSREFRIIQEESEQLNAEEVNDLLNSLATPMPDLDPCSICMDFNFEEIGVKLECGHYFHKECLKDWAITRGSCPVCRQMIMKRGK</sequence>
<keyword evidence="1" id="KW-0479">Metal-binding</keyword>
<dbReference type="InterPro" id="IPR052788">
    <property type="entry name" value="RING-type_E3_ligase_ATL"/>
</dbReference>
<evidence type="ECO:0000256" key="1">
    <source>
        <dbReference type="ARBA" id="ARBA00022723"/>
    </source>
</evidence>